<feature type="chain" id="PRO_5012007228" description="DUF4412 domain-containing protein" evidence="1">
    <location>
        <begin position="18"/>
        <end position="209"/>
    </location>
</feature>
<evidence type="ECO:0000313" key="4">
    <source>
        <dbReference type="Proteomes" id="UP000189981"/>
    </source>
</evidence>
<protein>
    <recommendedName>
        <fullName evidence="2">DUF4412 domain-containing protein</fullName>
    </recommendedName>
</protein>
<evidence type="ECO:0000259" key="2">
    <source>
        <dbReference type="Pfam" id="PF14371"/>
    </source>
</evidence>
<keyword evidence="4" id="KW-1185">Reference proteome</keyword>
<accession>A0A1T5EGG8</accession>
<dbReference type="Pfam" id="PF14371">
    <property type="entry name" value="DUF4412"/>
    <property type="match status" value="1"/>
</dbReference>
<evidence type="ECO:0000313" key="3">
    <source>
        <dbReference type="EMBL" id="SKB83123.1"/>
    </source>
</evidence>
<sequence length="209" mass="24103">MKNCLLLLALAFFCSSAIPGSSKFTGKIQYKYSFTDLQGNDITDKLGTKLGLEQHYFVNDSNYKSYDESNNIIQLYNGRTNTYYGFDNNKTARRIDGLYRSSQQYKITRLDKKEKILGYDCEGIQVETDNTSTIYYYTPELRIDYKGFSKHNFGDFNAYLEATGGALSLKYIITYPKEGYIWTVVAQKITPMKLAVKDFEYPQGYLLEN</sequence>
<dbReference type="AlphaFoldDB" id="A0A1T5EGG8"/>
<feature type="domain" description="DUF4412" evidence="2">
    <location>
        <begin position="69"/>
        <end position="205"/>
    </location>
</feature>
<dbReference type="Proteomes" id="UP000189981">
    <property type="component" value="Unassembled WGS sequence"/>
</dbReference>
<evidence type="ECO:0000256" key="1">
    <source>
        <dbReference type="SAM" id="SignalP"/>
    </source>
</evidence>
<dbReference type="RefSeq" id="WP_170878468.1">
    <property type="nucleotide sequence ID" value="NZ_FUYR01000003.1"/>
</dbReference>
<feature type="signal peptide" evidence="1">
    <location>
        <begin position="1"/>
        <end position="17"/>
    </location>
</feature>
<keyword evidence="1" id="KW-0732">Signal</keyword>
<gene>
    <name evidence="3" type="ORF">SAMN05661099_2995</name>
</gene>
<dbReference type="EMBL" id="FUYR01000003">
    <property type="protein sequence ID" value="SKB83123.1"/>
    <property type="molecule type" value="Genomic_DNA"/>
</dbReference>
<proteinExistence type="predicted"/>
<organism evidence="3 4">
    <name type="scientific">Daejeonella lutea</name>
    <dbReference type="NCBI Taxonomy" id="572036"/>
    <lineage>
        <taxon>Bacteria</taxon>
        <taxon>Pseudomonadati</taxon>
        <taxon>Bacteroidota</taxon>
        <taxon>Sphingobacteriia</taxon>
        <taxon>Sphingobacteriales</taxon>
        <taxon>Sphingobacteriaceae</taxon>
        <taxon>Daejeonella</taxon>
    </lineage>
</organism>
<reference evidence="4" key="1">
    <citation type="submission" date="2017-02" db="EMBL/GenBank/DDBJ databases">
        <authorList>
            <person name="Varghese N."/>
            <person name="Submissions S."/>
        </authorList>
    </citation>
    <scope>NUCLEOTIDE SEQUENCE [LARGE SCALE GENOMIC DNA]</scope>
    <source>
        <strain evidence="4">DSM 22385</strain>
    </source>
</reference>
<name>A0A1T5EGG8_9SPHI</name>
<dbReference type="InterPro" id="IPR025524">
    <property type="entry name" value="DUF4412"/>
</dbReference>